<evidence type="ECO:0000313" key="2">
    <source>
        <dbReference type="EMBL" id="KAG7381253.1"/>
    </source>
</evidence>
<feature type="region of interest" description="Disordered" evidence="1">
    <location>
        <begin position="1"/>
        <end position="22"/>
    </location>
</feature>
<reference evidence="2" key="1">
    <citation type="submission" date="2021-02" db="EMBL/GenBank/DDBJ databases">
        <authorList>
            <person name="Palmer J.M."/>
        </authorList>
    </citation>
    <scope>NUCLEOTIDE SEQUENCE</scope>
    <source>
        <strain evidence="2">SCRP734</strain>
    </source>
</reference>
<evidence type="ECO:0000256" key="1">
    <source>
        <dbReference type="SAM" id="MobiDB-lite"/>
    </source>
</evidence>
<feature type="compositionally biased region" description="Polar residues" evidence="1">
    <location>
        <begin position="311"/>
        <end position="322"/>
    </location>
</feature>
<comment type="caution">
    <text evidence="2">The sequence shown here is derived from an EMBL/GenBank/DDBJ whole genome shotgun (WGS) entry which is preliminary data.</text>
</comment>
<sequence>MLPLLHGPLPPPEPPQQDASVARQLARRFAHVVTLRHRQRPPLPDCARRRHPPPPRNCAWKRRQGARATRRLEAEREPEPEDASLDASIRSLQAHIASLERSALLRDSATLLWRTNSSAVALDLTREYFLQFECGYDSAAGASTDRFVASVFRPDVLCRDFQGIQAFMDQWEKYTTFHQGLAVQLHAVRLVDSEADPRCAVTVYASGEIGVTFTQDTLKFLYPALLTQSQRSAQARESVAALVGSRGSLPMELVLHFDWQGRVFAFESRVNLVSTLLQVLHSPSAAIHVHQSSLMTADGHWQAATDGEQAAQRQRTLPRQLL</sequence>
<dbReference type="Proteomes" id="UP000694044">
    <property type="component" value="Unassembled WGS sequence"/>
</dbReference>
<evidence type="ECO:0000313" key="3">
    <source>
        <dbReference type="Proteomes" id="UP000694044"/>
    </source>
</evidence>
<feature type="region of interest" description="Disordered" evidence="1">
    <location>
        <begin position="300"/>
        <end position="322"/>
    </location>
</feature>
<proteinExistence type="predicted"/>
<dbReference type="AlphaFoldDB" id="A0A8T1VMI0"/>
<feature type="compositionally biased region" description="Basic residues" evidence="1">
    <location>
        <begin position="48"/>
        <end position="69"/>
    </location>
</feature>
<feature type="region of interest" description="Disordered" evidence="1">
    <location>
        <begin position="40"/>
        <end position="84"/>
    </location>
</feature>
<dbReference type="EMBL" id="JAGDFM010000254">
    <property type="protein sequence ID" value="KAG7381253.1"/>
    <property type="molecule type" value="Genomic_DNA"/>
</dbReference>
<organism evidence="2 3">
    <name type="scientific">Phytophthora pseudosyringae</name>
    <dbReference type="NCBI Taxonomy" id="221518"/>
    <lineage>
        <taxon>Eukaryota</taxon>
        <taxon>Sar</taxon>
        <taxon>Stramenopiles</taxon>
        <taxon>Oomycota</taxon>
        <taxon>Peronosporomycetes</taxon>
        <taxon>Peronosporales</taxon>
        <taxon>Peronosporaceae</taxon>
        <taxon>Phytophthora</taxon>
    </lineage>
</organism>
<accession>A0A8T1VMI0</accession>
<protein>
    <submittedName>
        <fullName evidence="2">Vacuolar protein sorting-associated protein 9</fullName>
    </submittedName>
</protein>
<dbReference type="OrthoDB" id="166795at2759"/>
<gene>
    <name evidence="2" type="primary">VPS9_2</name>
    <name evidence="2" type="ORF">PHYPSEUDO_006258</name>
</gene>
<name>A0A8T1VMI0_9STRA</name>
<keyword evidence="3" id="KW-1185">Reference proteome</keyword>